<evidence type="ECO:0000313" key="2">
    <source>
        <dbReference type="EnsemblMetazoa" id="ASIC021964-PA"/>
    </source>
</evidence>
<dbReference type="AlphaFoldDB" id="A0A084WTB4"/>
<proteinExistence type="predicted"/>
<dbReference type="Proteomes" id="UP000030765">
    <property type="component" value="Unassembled WGS sequence"/>
</dbReference>
<reference evidence="1 3" key="1">
    <citation type="journal article" date="2014" name="BMC Genomics">
        <title>Genome sequence of Anopheles sinensis provides insight into genetics basis of mosquito competence for malaria parasites.</title>
        <authorList>
            <person name="Zhou D."/>
            <person name="Zhang D."/>
            <person name="Ding G."/>
            <person name="Shi L."/>
            <person name="Hou Q."/>
            <person name="Ye Y."/>
            <person name="Xu Y."/>
            <person name="Zhou H."/>
            <person name="Xiong C."/>
            <person name="Li S."/>
            <person name="Yu J."/>
            <person name="Hong S."/>
            <person name="Yu X."/>
            <person name="Zou P."/>
            <person name="Chen C."/>
            <person name="Chang X."/>
            <person name="Wang W."/>
            <person name="Lv Y."/>
            <person name="Sun Y."/>
            <person name="Ma L."/>
            <person name="Shen B."/>
            <person name="Zhu C."/>
        </authorList>
    </citation>
    <scope>NUCLEOTIDE SEQUENCE [LARGE SCALE GENOMIC DNA]</scope>
</reference>
<dbReference type="EMBL" id="KE525420">
    <property type="protein sequence ID" value="KFB53458.1"/>
    <property type="molecule type" value="Genomic_DNA"/>
</dbReference>
<name>A0A084WTB4_ANOSI</name>
<dbReference type="EnsemblMetazoa" id="ASIC021964-RA">
    <property type="protein sequence ID" value="ASIC021964-PA"/>
    <property type="gene ID" value="ASIC021964"/>
</dbReference>
<evidence type="ECO:0000313" key="1">
    <source>
        <dbReference type="EMBL" id="KFB53458.1"/>
    </source>
</evidence>
<dbReference type="VEuPathDB" id="VectorBase:ASIC021964"/>
<evidence type="ECO:0000313" key="3">
    <source>
        <dbReference type="Proteomes" id="UP000030765"/>
    </source>
</evidence>
<protein>
    <submittedName>
        <fullName evidence="1 2">Uncharacterized protein</fullName>
    </submittedName>
</protein>
<organism evidence="1">
    <name type="scientific">Anopheles sinensis</name>
    <name type="common">Mosquito</name>
    <dbReference type="NCBI Taxonomy" id="74873"/>
    <lineage>
        <taxon>Eukaryota</taxon>
        <taxon>Metazoa</taxon>
        <taxon>Ecdysozoa</taxon>
        <taxon>Arthropoda</taxon>
        <taxon>Hexapoda</taxon>
        <taxon>Insecta</taxon>
        <taxon>Pterygota</taxon>
        <taxon>Neoptera</taxon>
        <taxon>Endopterygota</taxon>
        <taxon>Diptera</taxon>
        <taxon>Nematocera</taxon>
        <taxon>Culicoidea</taxon>
        <taxon>Culicidae</taxon>
        <taxon>Anophelinae</taxon>
        <taxon>Anopheles</taxon>
    </lineage>
</organism>
<dbReference type="EMBL" id="ATLV01026883">
    <property type="status" value="NOT_ANNOTATED_CDS"/>
    <property type="molecule type" value="Genomic_DNA"/>
</dbReference>
<reference evidence="2" key="2">
    <citation type="submission" date="2020-05" db="UniProtKB">
        <authorList>
            <consortium name="EnsemblMetazoa"/>
        </authorList>
    </citation>
    <scope>IDENTIFICATION</scope>
</reference>
<sequence length="114" mass="12811">MRFLSDIRFPIAHRRCSPTIQPMGIYKRCTRGTTSSLLGTIFVAHFNFQTGSDPTEPASDRVVPHHNQTLVHNGSSMRRKGNVPKLTENYDLGNDDDQNAWSASNMHRVLQGDS</sequence>
<gene>
    <name evidence="1" type="ORF">ZHAS_00021964</name>
</gene>
<keyword evidence="3" id="KW-1185">Reference proteome</keyword>
<accession>A0A084WTB4</accession>